<dbReference type="EMBL" id="CAEZVN010000002">
    <property type="protein sequence ID" value="CAB4623672.1"/>
    <property type="molecule type" value="Genomic_DNA"/>
</dbReference>
<feature type="transmembrane region" description="Helical" evidence="1">
    <location>
        <begin position="41"/>
        <end position="64"/>
    </location>
</feature>
<dbReference type="AlphaFoldDB" id="A0A6J6IGR9"/>
<reference evidence="3" key="1">
    <citation type="submission" date="2020-05" db="EMBL/GenBank/DDBJ databases">
        <authorList>
            <person name="Chiriac C."/>
            <person name="Salcher M."/>
            <person name="Ghai R."/>
            <person name="Kavagutti S V."/>
        </authorList>
    </citation>
    <scope>NUCLEOTIDE SEQUENCE</scope>
</reference>
<sequence>MRAKLKAGAASTVNAVKRNMTPQKQVKLKLVHIDFWSAVRVALLVTIAMGIATIIGFTLLWAVVSQTGLFGSLNSLVNSVIGGSGSDIGAQLSLPRVLSFATTLAFFNIVLGTLLTGVCALIFNVIGRITGGISVGFTNN</sequence>
<evidence type="ECO:0000256" key="1">
    <source>
        <dbReference type="SAM" id="Phobius"/>
    </source>
</evidence>
<accession>A0A6J6IGR9</accession>
<evidence type="ECO:0000313" key="3">
    <source>
        <dbReference type="EMBL" id="CAB4623672.1"/>
    </source>
</evidence>
<protein>
    <submittedName>
        <fullName evidence="3">Unannotated protein</fullName>
    </submittedName>
</protein>
<dbReference type="InterPro" id="IPR021949">
    <property type="entry name" value="DUF3566_TM"/>
</dbReference>
<feature type="transmembrane region" description="Helical" evidence="1">
    <location>
        <begin position="104"/>
        <end position="126"/>
    </location>
</feature>
<proteinExistence type="predicted"/>
<keyword evidence="1" id="KW-1133">Transmembrane helix</keyword>
<name>A0A6J6IGR9_9ZZZZ</name>
<organism evidence="3">
    <name type="scientific">freshwater metagenome</name>
    <dbReference type="NCBI Taxonomy" id="449393"/>
    <lineage>
        <taxon>unclassified sequences</taxon>
        <taxon>metagenomes</taxon>
        <taxon>ecological metagenomes</taxon>
    </lineage>
</organism>
<keyword evidence="1" id="KW-0472">Membrane</keyword>
<gene>
    <name evidence="3" type="ORF">UFOPK2001_00042</name>
</gene>
<feature type="domain" description="DUF3566" evidence="2">
    <location>
        <begin position="24"/>
        <end position="138"/>
    </location>
</feature>
<keyword evidence="1" id="KW-0812">Transmembrane</keyword>
<dbReference type="Pfam" id="PF12089">
    <property type="entry name" value="DUF3566"/>
    <property type="match status" value="1"/>
</dbReference>
<evidence type="ECO:0000259" key="2">
    <source>
        <dbReference type="Pfam" id="PF12089"/>
    </source>
</evidence>